<evidence type="ECO:0000313" key="2">
    <source>
        <dbReference type="Proteomes" id="UP000221247"/>
    </source>
</evidence>
<sequence length="47" mass="5063">MTRSTALGMLSVGNTGDEILQILDVIVEDITQENINDCAEYFASISA</sequence>
<dbReference type="Proteomes" id="UP000221247">
    <property type="component" value="Segment"/>
</dbReference>
<gene>
    <name evidence="1" type="primary">102</name>
    <name evidence="1" type="ORF">PBI_BELLAMY_102</name>
</gene>
<proteinExistence type="predicted"/>
<reference evidence="1 2" key="1">
    <citation type="submission" date="2017-06" db="EMBL/GenBank/DDBJ databases">
        <authorList>
            <person name="Kim H.J."/>
            <person name="Triplett B.A."/>
        </authorList>
    </citation>
    <scope>NUCLEOTIDE SEQUENCE [LARGE SCALE GENOMIC DNA]</scope>
</reference>
<evidence type="ECO:0000313" key="1">
    <source>
        <dbReference type="EMBL" id="ASR76147.1"/>
    </source>
</evidence>
<protein>
    <submittedName>
        <fullName evidence="1">Uncharacterized protein</fullName>
    </submittedName>
</protein>
<name>A0A222YVQ5_9CAUD</name>
<dbReference type="KEGG" id="vg:54981432"/>
<accession>A0A222YVQ5</accession>
<keyword evidence="2" id="KW-1185">Reference proteome</keyword>
<organism evidence="1 2">
    <name type="scientific">Synechococcus phage Bellamy</name>
    <dbReference type="NCBI Taxonomy" id="2023996"/>
    <lineage>
        <taxon>Viruses</taxon>
        <taxon>Duplodnaviria</taxon>
        <taxon>Heunggongvirae</taxon>
        <taxon>Uroviricota</taxon>
        <taxon>Caudoviricetes</taxon>
        <taxon>Pantevenvirales</taxon>
        <taxon>Kyanoviridae</taxon>
        <taxon>Bellamyvirus</taxon>
        <taxon>Bellamyvirus bellamy</taxon>
    </lineage>
</organism>
<dbReference type="GeneID" id="54981432"/>
<dbReference type="EMBL" id="MF351863">
    <property type="protein sequence ID" value="ASR76147.1"/>
    <property type="molecule type" value="Genomic_DNA"/>
</dbReference>
<dbReference type="RefSeq" id="YP_009791259.1">
    <property type="nucleotide sequence ID" value="NC_047838.1"/>
</dbReference>